<gene>
    <name evidence="1" type="ORF">ARTHRO_10517</name>
</gene>
<dbReference type="EMBL" id="FO818640">
    <property type="protein sequence ID" value="CDM92844.1"/>
    <property type="molecule type" value="Genomic_DNA"/>
</dbReference>
<keyword evidence="2" id="KW-1185">Reference proteome</keyword>
<dbReference type="Proteomes" id="UP000032946">
    <property type="component" value="Chromosome"/>
</dbReference>
<protein>
    <submittedName>
        <fullName evidence="1">Uncharacterized protein</fullName>
    </submittedName>
</protein>
<dbReference type="AlphaFoldDB" id="A0A9P1NYR7"/>
<sequence>MVTPLFSFLGLVLIGVVMAKMTKKYSLALEIAPEFSHSDHESLYSHLSGMGYWWNSRDQSWVFVEPEDSHPPSSVIRVRVMTANTLVAKAANELAERFELDGYVLSDVSKIYPCRPPNNNDGRVYLTFIPPGESG</sequence>
<proteinExistence type="predicted"/>
<reference evidence="1 2" key="1">
    <citation type="submission" date="2014-02" db="EMBL/GenBank/DDBJ databases">
        <authorList>
            <person name="Genoscope - CEA"/>
        </authorList>
    </citation>
    <scope>NUCLEOTIDE SEQUENCE [LARGE SCALE GENOMIC DNA]</scope>
    <source>
        <strain evidence="1 2">PCC 8005</strain>
    </source>
</reference>
<evidence type="ECO:0000313" key="2">
    <source>
        <dbReference type="Proteomes" id="UP000032946"/>
    </source>
</evidence>
<name>A0A9P1NYR7_9CYAN</name>
<organism evidence="1 2">
    <name type="scientific">Limnospira indica PCC 8005</name>
    <dbReference type="NCBI Taxonomy" id="376219"/>
    <lineage>
        <taxon>Bacteria</taxon>
        <taxon>Bacillati</taxon>
        <taxon>Cyanobacteriota</taxon>
        <taxon>Cyanophyceae</taxon>
        <taxon>Oscillatoriophycideae</taxon>
        <taxon>Oscillatoriales</taxon>
        <taxon>Sirenicapillariaceae</taxon>
        <taxon>Limnospira</taxon>
    </lineage>
</organism>
<evidence type="ECO:0000313" key="1">
    <source>
        <dbReference type="EMBL" id="CDM92844.1"/>
    </source>
</evidence>
<accession>A0A9P1NYR7</accession>